<keyword evidence="4" id="KW-1185">Reference proteome</keyword>
<name>A0A501PSL8_9PROT</name>
<feature type="compositionally biased region" description="Basic and acidic residues" evidence="1">
    <location>
        <begin position="82"/>
        <end position="96"/>
    </location>
</feature>
<dbReference type="AlphaFoldDB" id="A0A501PSL8"/>
<dbReference type="Proteomes" id="UP000319148">
    <property type="component" value="Unassembled WGS sequence"/>
</dbReference>
<evidence type="ECO:0000313" key="3">
    <source>
        <dbReference type="EMBL" id="TPD62954.1"/>
    </source>
</evidence>
<dbReference type="RefSeq" id="WP_139938204.1">
    <property type="nucleotide sequence ID" value="NZ_JBHSYP010000022.1"/>
</dbReference>
<evidence type="ECO:0000313" key="4">
    <source>
        <dbReference type="Proteomes" id="UP000319148"/>
    </source>
</evidence>
<comment type="caution">
    <text evidence="3">The sequence shown here is derived from an EMBL/GenBank/DDBJ whole genome shotgun (WGS) entry which is preliminary data.</text>
</comment>
<evidence type="ECO:0000256" key="2">
    <source>
        <dbReference type="SAM" id="SignalP"/>
    </source>
</evidence>
<feature type="compositionally biased region" description="Basic and acidic residues" evidence="1">
    <location>
        <begin position="29"/>
        <end position="46"/>
    </location>
</feature>
<keyword evidence="2" id="KW-0732">Signal</keyword>
<proteinExistence type="predicted"/>
<evidence type="ECO:0000256" key="1">
    <source>
        <dbReference type="SAM" id="MobiDB-lite"/>
    </source>
</evidence>
<feature type="region of interest" description="Disordered" evidence="1">
    <location>
        <begin position="28"/>
        <end position="96"/>
    </location>
</feature>
<organism evidence="3 4">
    <name type="scientific">Emcibacter nanhaiensis</name>
    <dbReference type="NCBI Taxonomy" id="1505037"/>
    <lineage>
        <taxon>Bacteria</taxon>
        <taxon>Pseudomonadati</taxon>
        <taxon>Pseudomonadota</taxon>
        <taxon>Alphaproteobacteria</taxon>
        <taxon>Emcibacterales</taxon>
        <taxon>Emcibacteraceae</taxon>
        <taxon>Emcibacter</taxon>
    </lineage>
</organism>
<reference evidence="4" key="1">
    <citation type="submission" date="2019-06" db="EMBL/GenBank/DDBJ databases">
        <title>The complete genome of Emcibacter congregatus ZYLT.</title>
        <authorList>
            <person name="Zhao Z."/>
        </authorList>
    </citation>
    <scope>NUCLEOTIDE SEQUENCE [LARGE SCALE GENOMIC DNA]</scope>
    <source>
        <strain evidence="4">MCCC 1A06723</strain>
    </source>
</reference>
<feature type="chain" id="PRO_5021264273" evidence="2">
    <location>
        <begin position="28"/>
        <end position="96"/>
    </location>
</feature>
<dbReference type="EMBL" id="VFIY01000004">
    <property type="protein sequence ID" value="TPD62954.1"/>
    <property type="molecule type" value="Genomic_DNA"/>
</dbReference>
<accession>A0A501PSL8</accession>
<protein>
    <submittedName>
        <fullName evidence="3">Uncharacterized protein</fullName>
    </submittedName>
</protein>
<feature type="signal peptide" evidence="2">
    <location>
        <begin position="1"/>
        <end position="27"/>
    </location>
</feature>
<gene>
    <name evidence="3" type="ORF">FIV46_02420</name>
</gene>
<sequence length="96" mass="10617">MCARLIRLPFVVTIITAFCLLPAALQAGEKQEKMEKSKTEMEKAAEEVQTVDPAAGPVDEATPQVNDSMETMETPESKAVYKKSEEELTTDQDKPE</sequence>